<accession>A0A4Q7UCY1</accession>
<evidence type="ECO:0000313" key="2">
    <source>
        <dbReference type="Proteomes" id="UP000293781"/>
    </source>
</evidence>
<comment type="caution">
    <text evidence="1">The sequence shown here is derived from an EMBL/GenBank/DDBJ whole genome shotgun (WGS) entry which is preliminary data.</text>
</comment>
<proteinExistence type="predicted"/>
<sequence length="156" mass="17289">MLRYQIHFEKELPAEALRRFLSEDYGISPHAVYIGRIEDRAIDDPRPVAMLNPPDEDEEFGWILTGDTELADATGQGERELAATLARTFGVRALVDDGGIYPDRWVLVSTDGSSGRVLTDEDAAADGHLRVVHALEPITGEPQLAVVPPPDWARDW</sequence>
<organism evidence="1 2">
    <name type="scientific">Micromonospora violae</name>
    <dbReference type="NCBI Taxonomy" id="1278207"/>
    <lineage>
        <taxon>Bacteria</taxon>
        <taxon>Bacillati</taxon>
        <taxon>Actinomycetota</taxon>
        <taxon>Actinomycetes</taxon>
        <taxon>Micromonosporales</taxon>
        <taxon>Micromonosporaceae</taxon>
        <taxon>Micromonospora</taxon>
    </lineage>
</organism>
<keyword evidence="2" id="KW-1185">Reference proteome</keyword>
<gene>
    <name evidence="1" type="ORF">EV382_2248</name>
</gene>
<dbReference type="EMBL" id="SHKK01000001">
    <property type="protein sequence ID" value="RZT79052.1"/>
    <property type="molecule type" value="Genomic_DNA"/>
</dbReference>
<reference evidence="1 2" key="1">
    <citation type="submission" date="2019-02" db="EMBL/GenBank/DDBJ databases">
        <title>Sequencing the genomes of 1000 actinobacteria strains.</title>
        <authorList>
            <person name="Klenk H.-P."/>
        </authorList>
    </citation>
    <scope>NUCLEOTIDE SEQUENCE [LARGE SCALE GENOMIC DNA]</scope>
    <source>
        <strain evidence="1 2">DSM 45888</strain>
    </source>
</reference>
<dbReference type="RefSeq" id="WP_244236628.1">
    <property type="nucleotide sequence ID" value="NZ_SHKK01000001.1"/>
</dbReference>
<evidence type="ECO:0000313" key="1">
    <source>
        <dbReference type="EMBL" id="RZT79052.1"/>
    </source>
</evidence>
<protein>
    <submittedName>
        <fullName evidence="1">Uncharacterized protein</fullName>
    </submittedName>
</protein>
<name>A0A4Q7UCY1_9ACTN</name>
<dbReference type="AlphaFoldDB" id="A0A4Q7UCY1"/>
<dbReference type="Proteomes" id="UP000293781">
    <property type="component" value="Unassembled WGS sequence"/>
</dbReference>